<feature type="compositionally biased region" description="Low complexity" evidence="1">
    <location>
        <begin position="80"/>
        <end position="97"/>
    </location>
</feature>
<dbReference type="Proteomes" id="UP000325081">
    <property type="component" value="Unassembled WGS sequence"/>
</dbReference>
<feature type="region of interest" description="Disordered" evidence="1">
    <location>
        <begin position="1"/>
        <end position="115"/>
    </location>
</feature>
<name>A0A5A7R3W7_STRAF</name>
<organism evidence="2 3">
    <name type="scientific">Striga asiatica</name>
    <name type="common">Asiatic witchweed</name>
    <name type="synonym">Buchnera asiatica</name>
    <dbReference type="NCBI Taxonomy" id="4170"/>
    <lineage>
        <taxon>Eukaryota</taxon>
        <taxon>Viridiplantae</taxon>
        <taxon>Streptophyta</taxon>
        <taxon>Embryophyta</taxon>
        <taxon>Tracheophyta</taxon>
        <taxon>Spermatophyta</taxon>
        <taxon>Magnoliopsida</taxon>
        <taxon>eudicotyledons</taxon>
        <taxon>Gunneridae</taxon>
        <taxon>Pentapetalae</taxon>
        <taxon>asterids</taxon>
        <taxon>lamiids</taxon>
        <taxon>Lamiales</taxon>
        <taxon>Orobanchaceae</taxon>
        <taxon>Buchnereae</taxon>
        <taxon>Striga</taxon>
    </lineage>
</organism>
<comment type="caution">
    <text evidence="2">The sequence shown here is derived from an EMBL/GenBank/DDBJ whole genome shotgun (WGS) entry which is preliminary data.</text>
</comment>
<keyword evidence="2" id="KW-0808">Transferase</keyword>
<feature type="compositionally biased region" description="Polar residues" evidence="1">
    <location>
        <begin position="7"/>
        <end position="16"/>
    </location>
</feature>
<reference evidence="3" key="1">
    <citation type="journal article" date="2019" name="Curr. Biol.">
        <title>Genome Sequence of Striga asiatica Provides Insight into the Evolution of Plant Parasitism.</title>
        <authorList>
            <person name="Yoshida S."/>
            <person name="Kim S."/>
            <person name="Wafula E.K."/>
            <person name="Tanskanen J."/>
            <person name="Kim Y.M."/>
            <person name="Honaas L."/>
            <person name="Yang Z."/>
            <person name="Spallek T."/>
            <person name="Conn C.E."/>
            <person name="Ichihashi Y."/>
            <person name="Cheong K."/>
            <person name="Cui S."/>
            <person name="Der J.P."/>
            <person name="Gundlach H."/>
            <person name="Jiao Y."/>
            <person name="Hori C."/>
            <person name="Ishida J.K."/>
            <person name="Kasahara H."/>
            <person name="Kiba T."/>
            <person name="Kim M.S."/>
            <person name="Koo N."/>
            <person name="Laohavisit A."/>
            <person name="Lee Y.H."/>
            <person name="Lumba S."/>
            <person name="McCourt P."/>
            <person name="Mortimer J.C."/>
            <person name="Mutuku J.M."/>
            <person name="Nomura T."/>
            <person name="Sasaki-Sekimoto Y."/>
            <person name="Seto Y."/>
            <person name="Wang Y."/>
            <person name="Wakatake T."/>
            <person name="Sakakibara H."/>
            <person name="Demura T."/>
            <person name="Yamaguchi S."/>
            <person name="Yoneyama K."/>
            <person name="Manabe R.I."/>
            <person name="Nelson D.C."/>
            <person name="Schulman A.H."/>
            <person name="Timko M.P."/>
            <person name="dePamphilis C.W."/>
            <person name="Choi D."/>
            <person name="Shirasu K."/>
        </authorList>
    </citation>
    <scope>NUCLEOTIDE SEQUENCE [LARGE SCALE GENOMIC DNA]</scope>
    <source>
        <strain evidence="3">cv. UVA1</strain>
    </source>
</reference>
<dbReference type="EMBL" id="BKCP01010181">
    <property type="protein sequence ID" value="GER52159.1"/>
    <property type="molecule type" value="Genomic_DNA"/>
</dbReference>
<evidence type="ECO:0000313" key="3">
    <source>
        <dbReference type="Proteomes" id="UP000325081"/>
    </source>
</evidence>
<dbReference type="GO" id="GO:0016301">
    <property type="term" value="F:kinase activity"/>
    <property type="evidence" value="ECO:0007669"/>
    <property type="project" value="UniProtKB-KW"/>
</dbReference>
<evidence type="ECO:0000256" key="1">
    <source>
        <dbReference type="SAM" id="MobiDB-lite"/>
    </source>
</evidence>
<proteinExistence type="predicted"/>
<feature type="compositionally biased region" description="Low complexity" evidence="1">
    <location>
        <begin position="41"/>
        <end position="58"/>
    </location>
</feature>
<protein>
    <submittedName>
        <fullName evidence="2">TSL-kinase interacting protein 1</fullName>
    </submittedName>
</protein>
<evidence type="ECO:0000313" key="2">
    <source>
        <dbReference type="EMBL" id="GER52159.1"/>
    </source>
</evidence>
<dbReference type="AlphaFoldDB" id="A0A5A7R3W7"/>
<keyword evidence="2" id="KW-0418">Kinase</keyword>
<gene>
    <name evidence="2" type="ORF">STAS_29603</name>
</gene>
<sequence length="115" mass="12670">MKKVRAQRQNLRSSLPKNLHLRPFQPPLPAISAPRYLYPESDSSPLLATASSSLNPSNRFRTQNSGFAVPPLLSPPEENGGSTSSTPPLQSGSSSSSDPEAHRDVFRHERMRFES</sequence>
<keyword evidence="3" id="KW-1185">Reference proteome</keyword>
<accession>A0A5A7R3W7</accession>
<feature type="compositionally biased region" description="Basic and acidic residues" evidence="1">
    <location>
        <begin position="99"/>
        <end position="115"/>
    </location>
</feature>